<dbReference type="SUPFAM" id="SSF53448">
    <property type="entry name" value="Nucleotide-diphospho-sugar transferases"/>
    <property type="match status" value="1"/>
</dbReference>
<dbReference type="Pfam" id="PF00535">
    <property type="entry name" value="Glycos_transf_2"/>
    <property type="match status" value="1"/>
</dbReference>
<dbReference type="InterPro" id="IPR001173">
    <property type="entry name" value="Glyco_trans_2-like"/>
</dbReference>
<dbReference type="AlphaFoldDB" id="A0A8J6XK22"/>
<proteinExistence type="predicted"/>
<organism evidence="2 3">
    <name type="scientific">Iningainema tapete BLCC-T55</name>
    <dbReference type="NCBI Taxonomy" id="2748662"/>
    <lineage>
        <taxon>Bacteria</taxon>
        <taxon>Bacillati</taxon>
        <taxon>Cyanobacteriota</taxon>
        <taxon>Cyanophyceae</taxon>
        <taxon>Nostocales</taxon>
        <taxon>Scytonemataceae</taxon>
        <taxon>Iningainema tapete</taxon>
    </lineage>
</organism>
<dbReference type="EMBL" id="JACXAE010000126">
    <property type="protein sequence ID" value="MBD2778355.1"/>
    <property type="molecule type" value="Genomic_DNA"/>
</dbReference>
<dbReference type="PANTHER" id="PTHR43685">
    <property type="entry name" value="GLYCOSYLTRANSFERASE"/>
    <property type="match status" value="1"/>
</dbReference>
<dbReference type="Proteomes" id="UP000629098">
    <property type="component" value="Unassembled WGS sequence"/>
</dbReference>
<dbReference type="CDD" id="cd00761">
    <property type="entry name" value="Glyco_tranf_GTA_type"/>
    <property type="match status" value="1"/>
</dbReference>
<gene>
    <name evidence="2" type="ORF">ICL16_41525</name>
</gene>
<dbReference type="InterPro" id="IPR029044">
    <property type="entry name" value="Nucleotide-diphossugar_trans"/>
</dbReference>
<comment type="caution">
    <text evidence="2">The sequence shown here is derived from an EMBL/GenBank/DDBJ whole genome shotgun (WGS) entry which is preliminary data.</text>
</comment>
<keyword evidence="3" id="KW-1185">Reference proteome</keyword>
<dbReference type="InterPro" id="IPR050834">
    <property type="entry name" value="Glycosyltransf_2"/>
</dbReference>
<accession>A0A8J6XK22</accession>
<protein>
    <submittedName>
        <fullName evidence="2">Glycosyltransferase family 2 protein</fullName>
    </submittedName>
</protein>
<evidence type="ECO:0000313" key="3">
    <source>
        <dbReference type="Proteomes" id="UP000629098"/>
    </source>
</evidence>
<name>A0A8J6XK22_9CYAN</name>
<evidence type="ECO:0000313" key="2">
    <source>
        <dbReference type="EMBL" id="MBD2778355.1"/>
    </source>
</evidence>
<dbReference type="PANTHER" id="PTHR43685:SF11">
    <property type="entry name" value="GLYCOSYLTRANSFERASE TAGX-RELATED"/>
    <property type="match status" value="1"/>
</dbReference>
<dbReference type="Gene3D" id="3.90.550.10">
    <property type="entry name" value="Spore Coat Polysaccharide Biosynthesis Protein SpsA, Chain A"/>
    <property type="match status" value="1"/>
</dbReference>
<sequence length="311" mass="35650">MNPTFTIVIPAYNAAQYLPETLESVLAQTYENFEVLIINDGSTDNTVEIVEQYSQKDSRVKLISQINQGVAIARNTGIAMAQGEFIAFLDSDDLWYPDKLATHLEHFKSCSELGISFARVEFVTFDNKPTGQLSHSRLKNLQPLHFYYENPIITPSNAVISRKVFESVEGFDKSLSGTEDAELFLRVNYSGWKAEGINKVLIRYRTSLGGVSSKLYKMEEDWNRFNEKIQTYAPDLINQHYNQAKAIFLRYLARRTLRLRLSSQIGVELMNRALRAHAQIIFQEPRRTLLTMLAVYSTHLLSLFKFNKSLN</sequence>
<evidence type="ECO:0000259" key="1">
    <source>
        <dbReference type="Pfam" id="PF00535"/>
    </source>
</evidence>
<dbReference type="RefSeq" id="WP_190837931.1">
    <property type="nucleotide sequence ID" value="NZ_CAWPPI010000126.1"/>
</dbReference>
<feature type="domain" description="Glycosyltransferase 2-like" evidence="1">
    <location>
        <begin position="6"/>
        <end position="167"/>
    </location>
</feature>
<reference evidence="2" key="1">
    <citation type="submission" date="2020-09" db="EMBL/GenBank/DDBJ databases">
        <title>Iningainema tapete sp. nov. (Scytonemataceae, Cyanobacteria) from greenhouses in central Florida (USA) produces two types of nodularin with biosynthetic potential for microcystin-LR and anabaenopeptins.</title>
        <authorList>
            <person name="Berthold D.E."/>
            <person name="Lefler F.W."/>
            <person name="Huang I.-S."/>
            <person name="Abdulla H."/>
            <person name="Zimba P.V."/>
            <person name="Laughinghouse H.D. IV."/>
        </authorList>
    </citation>
    <scope>NUCLEOTIDE SEQUENCE</scope>
    <source>
        <strain evidence="2">BLCCT55</strain>
    </source>
</reference>